<comment type="caution">
    <text evidence="2">The sequence shown here is derived from an EMBL/GenBank/DDBJ whole genome shotgun (WGS) entry which is preliminary data.</text>
</comment>
<accession>A0A1D3D1I8</accession>
<dbReference type="InParanoid" id="A0A1D3D1I8"/>
<evidence type="ECO:0000313" key="2">
    <source>
        <dbReference type="EMBL" id="OEH77315.1"/>
    </source>
</evidence>
<dbReference type="AlphaFoldDB" id="A0A1D3D1I8"/>
<proteinExistence type="predicted"/>
<dbReference type="EMBL" id="JROU02001135">
    <property type="protein sequence ID" value="OEH77315.1"/>
    <property type="molecule type" value="Genomic_DNA"/>
</dbReference>
<feature type="compositionally biased region" description="Gly residues" evidence="1">
    <location>
        <begin position="24"/>
        <end position="33"/>
    </location>
</feature>
<sequence length="283" mass="29911">MRWHRPAAAGEGATPQGASSSSRVGGGATGGVGSHSLGGSSSSCCSRVFRQIDSSLAGVEGGTYDAESSAAWFSLCRRAELDSFFCSEALAFPAPLMLRIANAEFRFLLRWGCKGQRPQTPGTEFDYLAAFKRTVRLYKAQNPPVVKTQQQEINYKRSAMAFVRTPLFFLHSPFVFHAKLLARAAAAARVPRSLGLADRVLLDSETEFSRRNSTSVAPAAGSVASSLASASPASALGGAVFAKTALEGGTALPGGEEGLDAPTSEKEGVAADWVVMVGLWLWW</sequence>
<name>A0A1D3D1I8_9EIME</name>
<reference evidence="2 3" key="1">
    <citation type="journal article" date="2016" name="BMC Genomics">
        <title>Comparative genomics reveals Cyclospora cayetanensis possesses coccidia-like metabolism and invasion components but unique surface antigens.</title>
        <authorList>
            <person name="Liu S."/>
            <person name="Wang L."/>
            <person name="Zheng H."/>
            <person name="Xu Z."/>
            <person name="Roellig D.M."/>
            <person name="Li N."/>
            <person name="Frace M.A."/>
            <person name="Tang K."/>
            <person name="Arrowood M.J."/>
            <person name="Moss D.M."/>
            <person name="Zhang L."/>
            <person name="Feng Y."/>
            <person name="Xiao L."/>
        </authorList>
    </citation>
    <scope>NUCLEOTIDE SEQUENCE [LARGE SCALE GENOMIC DNA]</scope>
    <source>
        <strain evidence="2 3">CHN_HEN01</strain>
    </source>
</reference>
<protein>
    <submittedName>
        <fullName evidence="2">Uncharacterized protein</fullName>
    </submittedName>
</protein>
<evidence type="ECO:0000313" key="3">
    <source>
        <dbReference type="Proteomes" id="UP000095192"/>
    </source>
</evidence>
<organism evidence="2 3">
    <name type="scientific">Cyclospora cayetanensis</name>
    <dbReference type="NCBI Taxonomy" id="88456"/>
    <lineage>
        <taxon>Eukaryota</taxon>
        <taxon>Sar</taxon>
        <taxon>Alveolata</taxon>
        <taxon>Apicomplexa</taxon>
        <taxon>Conoidasida</taxon>
        <taxon>Coccidia</taxon>
        <taxon>Eucoccidiorida</taxon>
        <taxon>Eimeriorina</taxon>
        <taxon>Eimeriidae</taxon>
        <taxon>Cyclospora</taxon>
    </lineage>
</organism>
<feature type="region of interest" description="Disordered" evidence="1">
    <location>
        <begin position="1"/>
        <end position="41"/>
    </location>
</feature>
<gene>
    <name evidence="2" type="ORF">cyc_08998</name>
</gene>
<dbReference type="Proteomes" id="UP000095192">
    <property type="component" value="Unassembled WGS sequence"/>
</dbReference>
<dbReference type="VEuPathDB" id="ToxoDB:cyc_08998"/>
<evidence type="ECO:0000256" key="1">
    <source>
        <dbReference type="SAM" id="MobiDB-lite"/>
    </source>
</evidence>
<keyword evidence="3" id="KW-1185">Reference proteome</keyword>